<dbReference type="InterPro" id="IPR056736">
    <property type="entry name" value="SUS_EPBD"/>
</dbReference>
<dbReference type="Gene3D" id="3.40.50.2000">
    <property type="entry name" value="Glycogen Phosphorylase B"/>
    <property type="match status" value="2"/>
</dbReference>
<comment type="function">
    <text evidence="6">Sucrose-cleaving enzyme that provides UDP-glucose and fructose for various metabolic pathways.</text>
</comment>
<dbReference type="InterPro" id="IPR012820">
    <property type="entry name" value="Sucrose_synthase_pln/cyn"/>
</dbReference>
<evidence type="ECO:0000259" key="9">
    <source>
        <dbReference type="Pfam" id="PF24861"/>
    </source>
</evidence>
<dbReference type="Gene3D" id="3.10.450.330">
    <property type="match status" value="1"/>
</dbReference>
<feature type="domain" description="Sucrose synthase EPBD" evidence="10">
    <location>
        <begin position="155"/>
        <end position="242"/>
    </location>
</feature>
<accession>A0A1U8AYS0</accession>
<evidence type="ECO:0000313" key="11">
    <source>
        <dbReference type="Proteomes" id="UP000189703"/>
    </source>
</evidence>
<dbReference type="Pfam" id="PF00862">
    <property type="entry name" value="GT-B_Sucrose_synth"/>
    <property type="match status" value="1"/>
</dbReference>
<dbReference type="FunCoup" id="A0A1U8AYS0">
    <property type="interactions" value="153"/>
</dbReference>
<dbReference type="Proteomes" id="UP000189703">
    <property type="component" value="Unplaced"/>
</dbReference>
<keyword evidence="4 6" id="KW-0808">Transferase</keyword>
<dbReference type="STRING" id="4432.A0A1U8AYS0"/>
<reference evidence="12" key="1">
    <citation type="submission" date="2025-08" db="UniProtKB">
        <authorList>
            <consortium name="RefSeq"/>
        </authorList>
    </citation>
    <scope>IDENTIFICATION</scope>
</reference>
<organism evidence="11 12">
    <name type="scientific">Nelumbo nucifera</name>
    <name type="common">Sacred lotus</name>
    <dbReference type="NCBI Taxonomy" id="4432"/>
    <lineage>
        <taxon>Eukaryota</taxon>
        <taxon>Viridiplantae</taxon>
        <taxon>Streptophyta</taxon>
        <taxon>Embryophyta</taxon>
        <taxon>Tracheophyta</taxon>
        <taxon>Spermatophyta</taxon>
        <taxon>Magnoliopsida</taxon>
        <taxon>Proteales</taxon>
        <taxon>Nelumbonaceae</taxon>
        <taxon>Nelumbo</taxon>
    </lineage>
</organism>
<dbReference type="Pfam" id="PF00534">
    <property type="entry name" value="Glycos_transf_1"/>
    <property type="match status" value="1"/>
</dbReference>
<evidence type="ECO:0000256" key="2">
    <source>
        <dbReference type="ARBA" id="ARBA00012540"/>
    </source>
</evidence>
<dbReference type="KEGG" id="nnu:104607856"/>
<keyword evidence="11" id="KW-1185">Reference proteome</keyword>
<evidence type="ECO:0000256" key="4">
    <source>
        <dbReference type="ARBA" id="ARBA00022679"/>
    </source>
</evidence>
<comment type="catalytic activity">
    <reaction evidence="5 6">
        <text>an NDP-alpha-D-glucose + D-fructose = a ribonucleoside 5'-diphosphate + sucrose + H(+)</text>
        <dbReference type="Rhea" id="RHEA:16241"/>
        <dbReference type="ChEBI" id="CHEBI:15378"/>
        <dbReference type="ChEBI" id="CHEBI:17992"/>
        <dbReference type="ChEBI" id="CHEBI:37721"/>
        <dbReference type="ChEBI" id="CHEBI:57930"/>
        <dbReference type="ChEBI" id="CHEBI:76533"/>
        <dbReference type="EC" id="2.4.1.13"/>
    </reaction>
</comment>
<evidence type="ECO:0000259" key="10">
    <source>
        <dbReference type="Pfam" id="PF24862"/>
    </source>
</evidence>
<feature type="domain" description="Glycosyl transferase family 1" evidence="7">
    <location>
        <begin position="568"/>
        <end position="737"/>
    </location>
</feature>
<dbReference type="RefSeq" id="XP_010271909.1">
    <property type="nucleotide sequence ID" value="XM_010273607.2"/>
</dbReference>
<dbReference type="GO" id="GO:0005985">
    <property type="term" value="P:sucrose metabolic process"/>
    <property type="evidence" value="ECO:0007669"/>
    <property type="project" value="InterPro"/>
</dbReference>
<proteinExistence type="inferred from homology"/>
<dbReference type="OMA" id="NNEHKFM"/>
<evidence type="ECO:0000256" key="3">
    <source>
        <dbReference type="ARBA" id="ARBA00022676"/>
    </source>
</evidence>
<dbReference type="PANTHER" id="PTHR45839">
    <property type="match status" value="1"/>
</dbReference>
<dbReference type="FunFam" id="1.20.120.1230:FF:000001">
    <property type="entry name" value="Sucrose synthase"/>
    <property type="match status" value="1"/>
</dbReference>
<evidence type="ECO:0000259" key="7">
    <source>
        <dbReference type="Pfam" id="PF00534"/>
    </source>
</evidence>
<evidence type="ECO:0000313" key="12">
    <source>
        <dbReference type="RefSeq" id="XP_010271909.1"/>
    </source>
</evidence>
<dbReference type="OrthoDB" id="937291at2759"/>
<dbReference type="PANTHER" id="PTHR45839:SF7">
    <property type="entry name" value="SUCROSE SYNTHASE 1"/>
    <property type="match status" value="1"/>
</dbReference>
<protein>
    <recommendedName>
        <fullName evidence="2 6">Sucrose synthase</fullName>
        <ecNumber evidence="2 6">2.4.1.13</ecNumber>
    </recommendedName>
</protein>
<name>A0A1U8AYS0_NELNU</name>
<dbReference type="AlphaFoldDB" id="A0A1U8AYS0"/>
<dbReference type="eggNOG" id="KOG0853">
    <property type="taxonomic scope" value="Eukaryota"/>
</dbReference>
<dbReference type="GO" id="GO:0016157">
    <property type="term" value="F:sucrose synthase activity"/>
    <property type="evidence" value="ECO:0000318"/>
    <property type="project" value="GO_Central"/>
</dbReference>
<gene>
    <name evidence="12" type="primary">LOC104607856</name>
</gene>
<keyword evidence="3 6" id="KW-0328">Glycosyltransferase</keyword>
<evidence type="ECO:0000256" key="6">
    <source>
        <dbReference type="RuleBase" id="RU280817"/>
    </source>
</evidence>
<dbReference type="InterPro" id="IPR000368">
    <property type="entry name" value="Sucrose_synth_GT-B1"/>
</dbReference>
<feature type="domain" description="Sucrose synthase N-terminal" evidence="9">
    <location>
        <begin position="8"/>
        <end position="120"/>
    </location>
</feature>
<dbReference type="InParanoid" id="A0A1U8AYS0"/>
<dbReference type="GeneID" id="104607856"/>
<evidence type="ECO:0000256" key="5">
    <source>
        <dbReference type="ARBA" id="ARBA00049030"/>
    </source>
</evidence>
<sequence length="806" mass="92527">MAERALARVHSLRERLGETLSAHRNELLHLLSRIEYHGKGILQPHHLLEELGAISEGDRQKLLDGVFGDVIRSTQEIIVLPPWVALAVRPRPGVWDYIRVNVNALAVEELTVAEYLQFKEDLVNGSPKDNFVLELDLEPFNASFPKPTLSKSIGNGVEFLNRHLSAKLFHDKDSLHPLLDFLRVHHYRGKTMMLNDRIQNLNTLQSVLRKAEEYLSTVPPDTPYSEFDHRFQELGLEKGWGDTAERVLEMINLLLDLLEAPDPCTLEKFLGKIPMVFNVVILSPHGYFAQNNVLGYPDTGGQVVYILDQVRALESEMLQRIKQQGLDIVPRILIVTRLLPDAVGTTCGQRLEKVFGTEHCSILRVPFRTEKGIVRKWISRFEVWPYLETYTEDVANEIAGELQAKPDLIIGNYSDGNLVASLLAHKLGVTQCTIAHALEKTKYPDSDIYWKNLDDKYHFSCQFTADLFAMNHTDFIITSTFQEIAGSKDTVGQYESHTAFTLPGLYRVVHGIDVFDPKFNIVSPGADMSIYFPYTEEENRLTSLHPEIEELLYSKVENEEHLCVLNDRSKPIIFSMARLDRVKNMTGLVEWYGKNTRLRELVNLVVVAGDRRKESKDNEEKEEMKKMYGLIEKYKLNGQFRWISSQMNRVRNGELYRYIADTKGAFVQPAFYEAFGLTVVEAMTCGLPTFATCHGGPAEIIVHGKSGFHIDPYQGDRAAELLVHFFEKCKEDPSHWEKISQGGLKRIHEKYTWQIYSERLMTLSGVYGFWKYVSKLERRETRRYLEMFYALKYRKLAQMVPLAVDE</sequence>
<feature type="domain" description="Sucrose synthase first GT-B" evidence="8">
    <location>
        <begin position="265"/>
        <end position="553"/>
    </location>
</feature>
<dbReference type="Gene3D" id="1.20.120.1230">
    <property type="match status" value="1"/>
</dbReference>
<dbReference type="EC" id="2.4.1.13" evidence="2 6"/>
<comment type="similarity">
    <text evidence="1 6">Belongs to the glycosyltransferase 1 family. Plant sucrose synthase subfamily.</text>
</comment>
<evidence type="ECO:0000259" key="8">
    <source>
        <dbReference type="Pfam" id="PF00862"/>
    </source>
</evidence>
<dbReference type="InterPro" id="IPR056735">
    <property type="entry name" value="SUS_N"/>
</dbReference>
<dbReference type="Pfam" id="PF24862">
    <property type="entry name" value="SUS_EPBD"/>
    <property type="match status" value="1"/>
</dbReference>
<dbReference type="Pfam" id="PF24861">
    <property type="entry name" value="SUS_N"/>
    <property type="match status" value="1"/>
</dbReference>
<evidence type="ECO:0000256" key="1">
    <source>
        <dbReference type="ARBA" id="ARBA00005894"/>
    </source>
</evidence>
<dbReference type="InterPro" id="IPR001296">
    <property type="entry name" value="Glyco_trans_1"/>
</dbReference>
<dbReference type="NCBIfam" id="TIGR02470">
    <property type="entry name" value="sucr_synth"/>
    <property type="match status" value="1"/>
</dbReference>
<dbReference type="FunFam" id="3.40.50.2000:FF:000004">
    <property type="entry name" value="Sucrose synthase"/>
    <property type="match status" value="1"/>
</dbReference>
<dbReference type="SUPFAM" id="SSF53756">
    <property type="entry name" value="UDP-Glycosyltransferase/glycogen phosphorylase"/>
    <property type="match status" value="1"/>
</dbReference>
<dbReference type="FunFam" id="3.10.450.330:FF:000001">
    <property type="entry name" value="Sucrose synthase"/>
    <property type="match status" value="1"/>
</dbReference>